<dbReference type="InterPro" id="IPR000326">
    <property type="entry name" value="PAP2/HPO"/>
</dbReference>
<feature type="transmembrane region" description="Helical" evidence="1">
    <location>
        <begin position="161"/>
        <end position="178"/>
    </location>
</feature>
<feature type="transmembrane region" description="Helical" evidence="1">
    <location>
        <begin position="282"/>
        <end position="301"/>
    </location>
</feature>
<dbReference type="SMART" id="SM00014">
    <property type="entry name" value="acidPPc"/>
    <property type="match status" value="1"/>
</dbReference>
<dbReference type="Gene3D" id="1.20.144.10">
    <property type="entry name" value="Phosphatidic acid phosphatase type 2/haloperoxidase"/>
    <property type="match status" value="1"/>
</dbReference>
<dbReference type="InterPro" id="IPR036938">
    <property type="entry name" value="PAP2/HPO_sf"/>
</dbReference>
<feature type="transmembrane region" description="Helical" evidence="1">
    <location>
        <begin position="252"/>
        <end position="270"/>
    </location>
</feature>
<dbReference type="SUPFAM" id="SSF48317">
    <property type="entry name" value="Acid phosphatase/Vanadium-dependent haloperoxidase"/>
    <property type="match status" value="1"/>
</dbReference>
<organism evidence="3 4">
    <name type="scientific">Lactococcus termiticola</name>
    <dbReference type="NCBI Taxonomy" id="2169526"/>
    <lineage>
        <taxon>Bacteria</taxon>
        <taxon>Bacillati</taxon>
        <taxon>Bacillota</taxon>
        <taxon>Bacilli</taxon>
        <taxon>Lactobacillales</taxon>
        <taxon>Streptococcaceae</taxon>
        <taxon>Lactococcus</taxon>
    </lineage>
</organism>
<keyword evidence="1" id="KW-0472">Membrane</keyword>
<evidence type="ECO:0000259" key="2">
    <source>
        <dbReference type="SMART" id="SM00014"/>
    </source>
</evidence>
<dbReference type="RefSeq" id="WP_109245490.1">
    <property type="nucleotide sequence ID" value="NZ_BFFO01000003.1"/>
</dbReference>
<keyword evidence="4" id="KW-1185">Reference proteome</keyword>
<evidence type="ECO:0000313" key="4">
    <source>
        <dbReference type="Proteomes" id="UP000245021"/>
    </source>
</evidence>
<feature type="transmembrane region" description="Helical" evidence="1">
    <location>
        <begin position="50"/>
        <end position="68"/>
    </location>
</feature>
<feature type="domain" description="Phosphatidic acid phosphatase type 2/haloperoxidase" evidence="2">
    <location>
        <begin position="168"/>
        <end position="293"/>
    </location>
</feature>
<sequence>MNQKESRFLGILFGAALLLLIVGSFADLSIGRALFDQNSIYGNIFQAYMMFPQALIPFIAGASVFHYGLKHEHPLGKAVMTISGAGFGYWSIWQGVDIWMSYTTSSLDNIKNHKPLGAAGNGSGEQVVYSFGLEALITLLLTLIGLGITYRWLANKTTEEFKYLLMVSVVAVAFIYLSESIVDISKANWGRWRPYEVTEVVNGSKGHFTDWWVINGKNGHRSFPSGHTIAGAAALFLPFYVDRKNIKLQEILAYAGLIFAFLMAFGRIRIGAHWMTDTMMSILIAGLTSLLLTKMMGLSFIEKAEKEMNMDMEMSKDMKSDMKKGMMKA</sequence>
<keyword evidence="1" id="KW-1133">Transmembrane helix</keyword>
<feature type="transmembrane region" description="Helical" evidence="1">
    <location>
        <begin position="127"/>
        <end position="149"/>
    </location>
</feature>
<dbReference type="AlphaFoldDB" id="A0A2R5HJ50"/>
<evidence type="ECO:0000256" key="1">
    <source>
        <dbReference type="SAM" id="Phobius"/>
    </source>
</evidence>
<dbReference type="EMBL" id="BFFO01000003">
    <property type="protein sequence ID" value="GBG96518.1"/>
    <property type="molecule type" value="Genomic_DNA"/>
</dbReference>
<reference evidence="3 4" key="1">
    <citation type="journal article" date="2018" name="Genome Announc.">
        <title>Draft Genome Sequence of Lactococcus sp. Strain NtB2 (JCM 32569), Isolated from the Gut of the Higher Termite Nasutitermes takasagoensis.</title>
        <authorList>
            <person name="Noda S."/>
            <person name="Aihara C."/>
            <person name="Yuki M."/>
            <person name="Ohkuma M."/>
        </authorList>
    </citation>
    <scope>NUCLEOTIDE SEQUENCE [LARGE SCALE GENOMIC DNA]</scope>
    <source>
        <strain evidence="3 4">NtB2</strain>
    </source>
</reference>
<accession>A0A2R5HJ50</accession>
<dbReference type="Pfam" id="PF01569">
    <property type="entry name" value="PAP2"/>
    <property type="match status" value="1"/>
</dbReference>
<evidence type="ECO:0000313" key="3">
    <source>
        <dbReference type="EMBL" id="GBG96518.1"/>
    </source>
</evidence>
<dbReference type="OrthoDB" id="1653251at2"/>
<keyword evidence="1" id="KW-0812">Transmembrane</keyword>
<dbReference type="CDD" id="cd03396">
    <property type="entry name" value="PAP2_like_6"/>
    <property type="match status" value="1"/>
</dbReference>
<proteinExistence type="predicted"/>
<protein>
    <submittedName>
        <fullName evidence="3">Membrane-associated phospholipid phosphatase</fullName>
    </submittedName>
</protein>
<comment type="caution">
    <text evidence="3">The sequence shown here is derived from an EMBL/GenBank/DDBJ whole genome shotgun (WGS) entry which is preliminary data.</text>
</comment>
<gene>
    <name evidence="3" type="primary">pgpB_2</name>
    <name evidence="3" type="ORF">NtB2_00630</name>
</gene>
<feature type="transmembrane region" description="Helical" evidence="1">
    <location>
        <begin position="222"/>
        <end position="240"/>
    </location>
</feature>
<name>A0A2R5HJ50_9LACT</name>
<dbReference type="Proteomes" id="UP000245021">
    <property type="component" value="Unassembled WGS sequence"/>
</dbReference>
<feature type="transmembrane region" description="Helical" evidence="1">
    <location>
        <begin position="75"/>
        <end position="93"/>
    </location>
</feature>